<accession>A0A5J9W8L0</accession>
<reference evidence="2 3" key="1">
    <citation type="journal article" date="2019" name="Sci. Rep.">
        <title>A high-quality genome of Eragrostis curvula grass provides insights into Poaceae evolution and supports new strategies to enhance forage quality.</title>
        <authorList>
            <person name="Carballo J."/>
            <person name="Santos B.A.C.M."/>
            <person name="Zappacosta D."/>
            <person name="Garbus I."/>
            <person name="Selva J.P."/>
            <person name="Gallo C.A."/>
            <person name="Diaz A."/>
            <person name="Albertini E."/>
            <person name="Caccamo M."/>
            <person name="Echenique V."/>
        </authorList>
    </citation>
    <scope>NUCLEOTIDE SEQUENCE [LARGE SCALE GENOMIC DNA]</scope>
    <source>
        <strain evidence="3">cv. Victoria</strain>
        <tissue evidence="2">Leaf</tissue>
    </source>
</reference>
<evidence type="ECO:0000256" key="1">
    <source>
        <dbReference type="SAM" id="MobiDB-lite"/>
    </source>
</evidence>
<dbReference type="Proteomes" id="UP000324897">
    <property type="component" value="Chromosome 5"/>
</dbReference>
<keyword evidence="3" id="KW-1185">Reference proteome</keyword>
<comment type="caution">
    <text evidence="2">The sequence shown here is derived from an EMBL/GenBank/DDBJ whole genome shotgun (WGS) entry which is preliminary data.</text>
</comment>
<feature type="compositionally biased region" description="Low complexity" evidence="1">
    <location>
        <begin position="94"/>
        <end position="103"/>
    </location>
</feature>
<gene>
    <name evidence="2" type="ORF">EJB05_04095</name>
</gene>
<dbReference type="EMBL" id="RWGY01000004">
    <property type="protein sequence ID" value="TVU44649.1"/>
    <property type="molecule type" value="Genomic_DNA"/>
</dbReference>
<name>A0A5J9W8L0_9POAL</name>
<protein>
    <submittedName>
        <fullName evidence="2">Uncharacterized protein</fullName>
    </submittedName>
</protein>
<organism evidence="2 3">
    <name type="scientific">Eragrostis curvula</name>
    <name type="common">weeping love grass</name>
    <dbReference type="NCBI Taxonomy" id="38414"/>
    <lineage>
        <taxon>Eukaryota</taxon>
        <taxon>Viridiplantae</taxon>
        <taxon>Streptophyta</taxon>
        <taxon>Embryophyta</taxon>
        <taxon>Tracheophyta</taxon>
        <taxon>Spermatophyta</taxon>
        <taxon>Magnoliopsida</taxon>
        <taxon>Liliopsida</taxon>
        <taxon>Poales</taxon>
        <taxon>Poaceae</taxon>
        <taxon>PACMAD clade</taxon>
        <taxon>Chloridoideae</taxon>
        <taxon>Eragrostideae</taxon>
        <taxon>Eragrostidinae</taxon>
        <taxon>Eragrostis</taxon>
    </lineage>
</organism>
<feature type="region of interest" description="Disordered" evidence="1">
    <location>
        <begin position="92"/>
        <end position="117"/>
    </location>
</feature>
<dbReference type="AlphaFoldDB" id="A0A5J9W8L0"/>
<sequence>MGSRKQRAGMVKPPAEVPVALPTMFVSNLPYTYNSPASECYEEASEIDDLRSRLLFLRLPSPTLDVGATGHADLLLHAIPASTPTSFLHAIPASTPSPTSSSSKLAVAGRRRAEGAG</sequence>
<feature type="non-terminal residue" evidence="2">
    <location>
        <position position="1"/>
    </location>
</feature>
<proteinExistence type="predicted"/>
<evidence type="ECO:0000313" key="2">
    <source>
        <dbReference type="EMBL" id="TVU44649.1"/>
    </source>
</evidence>
<evidence type="ECO:0000313" key="3">
    <source>
        <dbReference type="Proteomes" id="UP000324897"/>
    </source>
</evidence>
<dbReference type="Gramene" id="TVU44649">
    <property type="protein sequence ID" value="TVU44649"/>
    <property type="gene ID" value="EJB05_04095"/>
</dbReference>